<feature type="transmembrane region" description="Helical" evidence="1">
    <location>
        <begin position="347"/>
        <end position="367"/>
    </location>
</feature>
<dbReference type="GO" id="GO:0005886">
    <property type="term" value="C:plasma membrane"/>
    <property type="evidence" value="ECO:0007669"/>
    <property type="project" value="TreeGrafter"/>
</dbReference>
<dbReference type="InterPro" id="IPR010364">
    <property type="entry name" value="Uncharacterised_IM_CreD"/>
</dbReference>
<dbReference type="NCBIfam" id="NF008712">
    <property type="entry name" value="PRK11715.1-1"/>
    <property type="match status" value="1"/>
</dbReference>
<dbReference type="PANTHER" id="PTHR30092:SF0">
    <property type="entry name" value="INNER MEMBRANE PROTEIN CRED"/>
    <property type="match status" value="1"/>
</dbReference>
<keyword evidence="1" id="KW-1133">Transmembrane helix</keyword>
<feature type="transmembrane region" description="Helical" evidence="1">
    <location>
        <begin position="399"/>
        <end position="417"/>
    </location>
</feature>
<name>A0A163YT98_9FLAO</name>
<dbReference type="RefSeq" id="WP_038987960.1">
    <property type="nucleotide sequence ID" value="NZ_JWJO01000072.1"/>
</dbReference>
<feature type="transmembrane region" description="Helical" evidence="1">
    <location>
        <begin position="374"/>
        <end position="393"/>
    </location>
</feature>
<feature type="transmembrane region" description="Helical" evidence="1">
    <location>
        <begin position="295"/>
        <end position="313"/>
    </location>
</feature>
<dbReference type="AlphaFoldDB" id="A0A163YT98"/>
<reference evidence="2 3" key="1">
    <citation type="submission" date="2016-01" db="EMBL/GenBank/DDBJ databases">
        <title>Whole genome sequencing of Myroides marinus L41.</title>
        <authorList>
            <person name="Hong K.W."/>
        </authorList>
    </citation>
    <scope>NUCLEOTIDE SEQUENCE [LARGE SCALE GENOMIC DNA]</scope>
    <source>
        <strain evidence="2 3">L41</strain>
    </source>
</reference>
<keyword evidence="1" id="KW-0472">Membrane</keyword>
<dbReference type="PIRSF" id="PIRSF004548">
    <property type="entry name" value="CreD"/>
    <property type="match status" value="1"/>
</dbReference>
<protein>
    <recommendedName>
        <fullName evidence="4">Inner membrane protein</fullName>
    </recommendedName>
</protein>
<dbReference type="EMBL" id="LQNU01000057">
    <property type="protein sequence ID" value="KZE80267.1"/>
    <property type="molecule type" value="Genomic_DNA"/>
</dbReference>
<keyword evidence="3" id="KW-1185">Reference proteome</keyword>
<evidence type="ECO:0000256" key="1">
    <source>
        <dbReference type="SAM" id="Phobius"/>
    </source>
</evidence>
<feature type="transmembrane region" description="Helical" evidence="1">
    <location>
        <begin position="12"/>
        <end position="33"/>
    </location>
</feature>
<feature type="transmembrane region" description="Helical" evidence="1">
    <location>
        <begin position="320"/>
        <end position="341"/>
    </location>
</feature>
<gene>
    <name evidence="2" type="ORF">AV926_10410</name>
</gene>
<evidence type="ECO:0000313" key="3">
    <source>
        <dbReference type="Proteomes" id="UP000076630"/>
    </source>
</evidence>
<dbReference type="Pfam" id="PF06123">
    <property type="entry name" value="CreD"/>
    <property type="match status" value="1"/>
</dbReference>
<dbReference type="PANTHER" id="PTHR30092">
    <property type="entry name" value="INNER MEMBRANE PROTEIN CRED"/>
    <property type="match status" value="1"/>
</dbReference>
<evidence type="ECO:0008006" key="4">
    <source>
        <dbReference type="Google" id="ProtNLM"/>
    </source>
</evidence>
<sequence>MIKENQKPMIKGLIIVVLSLMLLITLPFISSLISEREVFQEEVTSEITSKWGQNQTLFGPFIYVEYTTVHPTEDGKVLRQKQSYIQVPNKQDFTGDIKTQVKKRSLYEVALYNTDITVKASFPSLEEIAKKLNLSEEQEFTTTKIIFAVSDSKGFTQEIFINKNPKQFFEQDRNLMATPAYNFLSYDILDKDINLEEISFPVLLKGSTELNFLATAKQTNVNIKSDYKDIKYVGNYLPETDEKQTINENSKWTIYQSIPINSNLETIHQLQDYSFGLKFLQMNDFYSKVNRATKYALLFIGLTFATFFFMENIKNLAINLLHYTLVGLALCINFVLLLSFAEYLGFTIAYAISASATILLITSFIYGLSKNRRIAMTIFGLLAALYAFLFFLLQLKEAALIVGSLGLFTILAILMYFSRRIKFSSEKE</sequence>
<keyword evidence="1" id="KW-0812">Transmembrane</keyword>
<comment type="caution">
    <text evidence="2">The sequence shown here is derived from an EMBL/GenBank/DDBJ whole genome shotgun (WGS) entry which is preliminary data.</text>
</comment>
<dbReference type="OrthoDB" id="9791851at2"/>
<organism evidence="2 3">
    <name type="scientific">Myroides marinus</name>
    <dbReference type="NCBI Taxonomy" id="703342"/>
    <lineage>
        <taxon>Bacteria</taxon>
        <taxon>Pseudomonadati</taxon>
        <taxon>Bacteroidota</taxon>
        <taxon>Flavobacteriia</taxon>
        <taxon>Flavobacteriales</taxon>
        <taxon>Flavobacteriaceae</taxon>
        <taxon>Myroides</taxon>
    </lineage>
</organism>
<dbReference type="Proteomes" id="UP000076630">
    <property type="component" value="Unassembled WGS sequence"/>
</dbReference>
<accession>A0A163YT98</accession>
<proteinExistence type="predicted"/>
<evidence type="ECO:0000313" key="2">
    <source>
        <dbReference type="EMBL" id="KZE80267.1"/>
    </source>
</evidence>